<keyword evidence="2" id="KW-1185">Reference proteome</keyword>
<accession>A0ABS3SUX3</accession>
<sequence length="296" mass="34024">MKRILIFLLIVVMILLVALQFKPVVLQFEPIKETVQMLVPSAEKTDLIHKDSLTIKSRVTVPEGFQRVSYPEGSFQQYLRNYRLKPYGSKIINYDETDYFWQDGHIGILEVPVPKNGLQQCADALIRIRSEYLWNNNRKDEIGFNFTSGDYCSWNSYADGYRPKINGNSVSFHKTVSKDNSKTNFYKYLNLIYTYSGTLSLYTELPKINDVKDLKIGDMLIKGGSPGHIAMICDEVINANGDKLYLLFQGNTPAQSVHLVKNLEDDRISPWYQLKKDAVIPVSNYTFGDSKFVRFK</sequence>
<reference evidence="1 2" key="1">
    <citation type="submission" date="2021-03" db="EMBL/GenBank/DDBJ databases">
        <title>Gelidibacter sp. nov., isolated from costal sediment.</title>
        <authorList>
            <person name="Lun K.-Y."/>
        </authorList>
    </citation>
    <scope>NUCLEOTIDE SEQUENCE [LARGE SCALE GENOMIC DNA]</scope>
    <source>
        <strain evidence="1 2">DF109</strain>
    </source>
</reference>
<proteinExistence type="predicted"/>
<evidence type="ECO:0000313" key="2">
    <source>
        <dbReference type="Proteomes" id="UP000681315"/>
    </source>
</evidence>
<name>A0ABS3SUX3_9FLAO</name>
<dbReference type="Pfam" id="PF16138">
    <property type="entry name" value="DUF4846"/>
    <property type="match status" value="1"/>
</dbReference>
<comment type="caution">
    <text evidence="1">The sequence shown here is derived from an EMBL/GenBank/DDBJ whole genome shotgun (WGS) entry which is preliminary data.</text>
</comment>
<protein>
    <submittedName>
        <fullName evidence="1">DUF4846 domain-containing protein</fullName>
    </submittedName>
</protein>
<gene>
    <name evidence="1" type="ORF">J4051_14580</name>
</gene>
<organism evidence="1 2">
    <name type="scientific">Gelidibacter pelagius</name>
    <dbReference type="NCBI Taxonomy" id="2819985"/>
    <lineage>
        <taxon>Bacteria</taxon>
        <taxon>Pseudomonadati</taxon>
        <taxon>Bacteroidota</taxon>
        <taxon>Flavobacteriia</taxon>
        <taxon>Flavobacteriales</taxon>
        <taxon>Flavobacteriaceae</taxon>
        <taxon>Gelidibacter</taxon>
    </lineage>
</organism>
<evidence type="ECO:0000313" key="1">
    <source>
        <dbReference type="EMBL" id="MBO3099504.1"/>
    </source>
</evidence>
<dbReference type="Proteomes" id="UP000681315">
    <property type="component" value="Unassembled WGS sequence"/>
</dbReference>
<dbReference type="InterPro" id="IPR032315">
    <property type="entry name" value="DUF4846"/>
</dbReference>
<dbReference type="RefSeq" id="WP_208234619.1">
    <property type="nucleotide sequence ID" value="NZ_JAGEVG010000018.1"/>
</dbReference>
<dbReference type="EMBL" id="JAGEVG010000018">
    <property type="protein sequence ID" value="MBO3099504.1"/>
    <property type="molecule type" value="Genomic_DNA"/>
</dbReference>